<gene>
    <name evidence="6" type="ORF">LPB144_05620</name>
</gene>
<dbReference type="AlphaFoldDB" id="A0A1L3J466"/>
<dbReference type="Gene3D" id="3.40.50.1820">
    <property type="entry name" value="alpha/beta hydrolase"/>
    <property type="match status" value="1"/>
</dbReference>
<keyword evidence="7" id="KW-1185">Reference proteome</keyword>
<keyword evidence="2" id="KW-0720">Serine protease</keyword>
<evidence type="ECO:0000256" key="1">
    <source>
        <dbReference type="ARBA" id="ARBA00022801"/>
    </source>
</evidence>
<proteinExistence type="predicted"/>
<evidence type="ECO:0000256" key="3">
    <source>
        <dbReference type="SAM" id="SignalP"/>
    </source>
</evidence>
<keyword evidence="2" id="KW-0645">Protease</keyword>
<dbReference type="Proteomes" id="UP000182510">
    <property type="component" value="Chromosome"/>
</dbReference>
<dbReference type="PANTHER" id="PTHR42776">
    <property type="entry name" value="SERINE PEPTIDASE S9 FAMILY MEMBER"/>
    <property type="match status" value="1"/>
</dbReference>
<dbReference type="SUPFAM" id="SSF82171">
    <property type="entry name" value="DPP6 N-terminal domain-like"/>
    <property type="match status" value="1"/>
</dbReference>
<feature type="chain" id="PRO_5012363089" evidence="3">
    <location>
        <begin position="24"/>
        <end position="680"/>
    </location>
</feature>
<dbReference type="GO" id="GO:0006508">
    <property type="term" value="P:proteolysis"/>
    <property type="evidence" value="ECO:0007669"/>
    <property type="project" value="InterPro"/>
</dbReference>
<evidence type="ECO:0000259" key="4">
    <source>
        <dbReference type="Pfam" id="PF00326"/>
    </source>
</evidence>
<dbReference type="InterPro" id="IPR001375">
    <property type="entry name" value="Peptidase_S9_cat"/>
</dbReference>
<evidence type="ECO:0000256" key="2">
    <source>
        <dbReference type="ARBA" id="ARBA00022825"/>
    </source>
</evidence>
<dbReference type="Pfam" id="PF00326">
    <property type="entry name" value="Peptidase_S9"/>
    <property type="match status" value="1"/>
</dbReference>
<feature type="domain" description="Dipeptidylpeptidase IV N-terminal" evidence="5">
    <location>
        <begin position="193"/>
        <end position="284"/>
    </location>
</feature>
<dbReference type="PANTHER" id="PTHR42776:SF27">
    <property type="entry name" value="DIPEPTIDYL PEPTIDASE FAMILY MEMBER 6"/>
    <property type="match status" value="1"/>
</dbReference>
<keyword evidence="3" id="KW-0732">Signal</keyword>
<dbReference type="Gene3D" id="2.120.10.30">
    <property type="entry name" value="TolB, C-terminal domain"/>
    <property type="match status" value="2"/>
</dbReference>
<accession>A0A1L3J466</accession>
<name>A0A1L3J466_9FLAO</name>
<organism evidence="6 7">
    <name type="scientific">Christiangramia salexigens</name>
    <dbReference type="NCBI Taxonomy" id="1913577"/>
    <lineage>
        <taxon>Bacteria</taxon>
        <taxon>Pseudomonadati</taxon>
        <taxon>Bacteroidota</taxon>
        <taxon>Flavobacteriia</taxon>
        <taxon>Flavobacteriales</taxon>
        <taxon>Flavobacteriaceae</taxon>
        <taxon>Christiangramia</taxon>
    </lineage>
</organism>
<dbReference type="STRING" id="1913577.LPB144_05620"/>
<dbReference type="RefSeq" id="WP_072552571.1">
    <property type="nucleotide sequence ID" value="NZ_CP018153.1"/>
</dbReference>
<dbReference type="EMBL" id="CP018153">
    <property type="protein sequence ID" value="APG59921.1"/>
    <property type="molecule type" value="Genomic_DNA"/>
</dbReference>
<dbReference type="InterPro" id="IPR029058">
    <property type="entry name" value="AB_hydrolase_fold"/>
</dbReference>
<dbReference type="KEGG" id="grl:LPB144_05620"/>
<dbReference type="OrthoDB" id="9812921at2"/>
<feature type="domain" description="Peptidase S9 prolyl oligopeptidase catalytic" evidence="4">
    <location>
        <begin position="471"/>
        <end position="677"/>
    </location>
</feature>
<evidence type="ECO:0000313" key="6">
    <source>
        <dbReference type="EMBL" id="APG59921.1"/>
    </source>
</evidence>
<dbReference type="SUPFAM" id="SSF53474">
    <property type="entry name" value="alpha/beta-Hydrolases"/>
    <property type="match status" value="1"/>
</dbReference>
<sequence>MLKIHKPVIVVFFLLFSSFLLNAQVQNEFDYLDVFQLEYADDPQISPDGKFVVYRRTGFDIMNDKSRGDLWIIDLDDPDNHRKLNSDEFNESDARWSPSGNRIAYVRKTDQGDEIYMYWLKSGVTAKLTQLENKPSNLTWAPDGKTLAFTMKVNAKAPVIAKTPEKPEGAKWAEAPRITDRLKHEADGQGYLKPGFTHIFKISAEGGTPTQITSGDFNHSGKLSWTPDSKKIYFSANRAEDWEYDFRNSEVYSVDVNNGTIEQFTDRNGPDENPLVSPDGKYIAYLGHEDKVQAYQINKLQLMQINGSNKRTVSANFDRSISQPVWAKDGKGLYFMYNDLGNTKIGFIDLKGKIKDIVKNVGGTSLGRPYASGSFSVSGSGDIAYTLSKPDRPSDVAVIEEKRKNLRIITSLNEDLLGNKNLGKVEEIWYKSSVDKRDIQGWIVYPPNYDPNKEYPLLVENHGGPILNYGPHFSAEMQLYASHGYVVFYPNPRGSTSYGEEFGNLLYNNYPGEDYNDVMDGVDEVIKKVSINTNELFVTGGSAGGIMTAWIIGKTNRFAAAVVAKPVMNWISKTLVADNYFGYADSRYPGQPWENFETYWKFSPISLVGNVETPTMVMVGMDDLRTPPSEAKQLYHALKIRKIESVLVEIPEASHGIAAKPSNLNTKIAHTIAWFEKFRK</sequence>
<dbReference type="Pfam" id="PF00930">
    <property type="entry name" value="DPPIV_N"/>
    <property type="match status" value="2"/>
</dbReference>
<reference evidence="6 7" key="1">
    <citation type="submission" date="2016-11" db="EMBL/GenBank/DDBJ databases">
        <title>Gramella sp. LPB0144 isolated from marine environment.</title>
        <authorList>
            <person name="Kim E."/>
            <person name="Yi H."/>
        </authorList>
    </citation>
    <scope>NUCLEOTIDE SEQUENCE [LARGE SCALE GENOMIC DNA]</scope>
    <source>
        <strain evidence="6 7">LPB0144</strain>
    </source>
</reference>
<dbReference type="GO" id="GO:0004252">
    <property type="term" value="F:serine-type endopeptidase activity"/>
    <property type="evidence" value="ECO:0007669"/>
    <property type="project" value="TreeGrafter"/>
</dbReference>
<evidence type="ECO:0000313" key="7">
    <source>
        <dbReference type="Proteomes" id="UP000182510"/>
    </source>
</evidence>
<protein>
    <submittedName>
        <fullName evidence="6">Peptidase S9 family protein</fullName>
    </submittedName>
</protein>
<dbReference type="Pfam" id="PF07676">
    <property type="entry name" value="PD40"/>
    <property type="match status" value="1"/>
</dbReference>
<dbReference type="InterPro" id="IPR011659">
    <property type="entry name" value="WD40"/>
</dbReference>
<evidence type="ECO:0000259" key="5">
    <source>
        <dbReference type="Pfam" id="PF00930"/>
    </source>
</evidence>
<feature type="domain" description="Dipeptidylpeptidase IV N-terminal" evidence="5">
    <location>
        <begin position="46"/>
        <end position="110"/>
    </location>
</feature>
<dbReference type="InterPro" id="IPR011042">
    <property type="entry name" value="6-blade_b-propeller_TolB-like"/>
</dbReference>
<keyword evidence="1" id="KW-0378">Hydrolase</keyword>
<dbReference type="InterPro" id="IPR002469">
    <property type="entry name" value="Peptidase_S9B_N"/>
</dbReference>
<feature type="signal peptide" evidence="3">
    <location>
        <begin position="1"/>
        <end position="23"/>
    </location>
</feature>